<comment type="caution">
    <text evidence="1">The sequence shown here is derived from an EMBL/GenBank/DDBJ whole genome shotgun (WGS) entry which is preliminary data.</text>
</comment>
<reference evidence="1" key="1">
    <citation type="journal article" date="2014" name="Front. Microbiol.">
        <title>High frequency of phylogenetically diverse reductive dehalogenase-homologous genes in deep subseafloor sedimentary metagenomes.</title>
        <authorList>
            <person name="Kawai M."/>
            <person name="Futagami T."/>
            <person name="Toyoda A."/>
            <person name="Takaki Y."/>
            <person name="Nishi S."/>
            <person name="Hori S."/>
            <person name="Arai W."/>
            <person name="Tsubouchi T."/>
            <person name="Morono Y."/>
            <person name="Uchiyama I."/>
            <person name="Ito T."/>
            <person name="Fujiyama A."/>
            <person name="Inagaki F."/>
            <person name="Takami H."/>
        </authorList>
    </citation>
    <scope>NUCLEOTIDE SEQUENCE</scope>
    <source>
        <strain evidence="1">Expedition CK06-06</strain>
    </source>
</reference>
<sequence>DGRAQIHLRIDQDGTGLLLINANRALHLNSTAARMAWLILEELPEPHAIREIRKSFKVSSTQARRDFSEIQTQINELVKP</sequence>
<dbReference type="EMBL" id="BARS01014275">
    <property type="protein sequence ID" value="GAF91809.1"/>
    <property type="molecule type" value="Genomic_DNA"/>
</dbReference>
<name>X0TF26_9ZZZZ</name>
<gene>
    <name evidence="1" type="ORF">S01H1_24193</name>
</gene>
<evidence type="ECO:0008006" key="2">
    <source>
        <dbReference type="Google" id="ProtNLM"/>
    </source>
</evidence>
<feature type="non-terminal residue" evidence="1">
    <location>
        <position position="80"/>
    </location>
</feature>
<feature type="non-terminal residue" evidence="1">
    <location>
        <position position="1"/>
    </location>
</feature>
<organism evidence="1">
    <name type="scientific">marine sediment metagenome</name>
    <dbReference type="NCBI Taxonomy" id="412755"/>
    <lineage>
        <taxon>unclassified sequences</taxon>
        <taxon>metagenomes</taxon>
        <taxon>ecological metagenomes</taxon>
    </lineage>
</organism>
<protein>
    <recommendedName>
        <fullName evidence="2">PqqD family protein</fullName>
    </recommendedName>
</protein>
<evidence type="ECO:0000313" key="1">
    <source>
        <dbReference type="EMBL" id="GAF91809.1"/>
    </source>
</evidence>
<accession>X0TF26</accession>
<proteinExistence type="predicted"/>
<dbReference type="AlphaFoldDB" id="X0TF26"/>